<dbReference type="PROSITE" id="PS50109">
    <property type="entry name" value="HIS_KIN"/>
    <property type="match status" value="1"/>
</dbReference>
<dbReference type="InterPro" id="IPR011006">
    <property type="entry name" value="CheY-like_superfamily"/>
</dbReference>
<dbReference type="PANTHER" id="PTHR43304:SF1">
    <property type="entry name" value="PAC DOMAIN-CONTAINING PROTEIN"/>
    <property type="match status" value="1"/>
</dbReference>
<feature type="domain" description="PAS" evidence="9">
    <location>
        <begin position="28"/>
        <end position="99"/>
    </location>
</feature>
<keyword evidence="5" id="KW-0418">Kinase</keyword>
<comment type="catalytic activity">
    <reaction evidence="1">
        <text>ATP + protein L-histidine = ADP + protein N-phospho-L-histidine.</text>
        <dbReference type="EC" id="2.7.13.3"/>
    </reaction>
</comment>
<dbReference type="AlphaFoldDB" id="A0A556QL86"/>
<comment type="caution">
    <text evidence="11">The sequence shown here is derived from an EMBL/GenBank/DDBJ whole genome shotgun (WGS) entry which is preliminary data.</text>
</comment>
<gene>
    <name evidence="11" type="ORF">FPL22_15010</name>
</gene>
<dbReference type="EMBL" id="VMBG01000002">
    <property type="protein sequence ID" value="TSJ77397.1"/>
    <property type="molecule type" value="Genomic_DNA"/>
</dbReference>
<dbReference type="SUPFAM" id="SSF55874">
    <property type="entry name" value="ATPase domain of HSP90 chaperone/DNA topoisomerase II/histidine kinase"/>
    <property type="match status" value="1"/>
</dbReference>
<dbReference type="PROSITE" id="PS50110">
    <property type="entry name" value="RESPONSE_REGULATORY"/>
    <property type="match status" value="1"/>
</dbReference>
<dbReference type="PROSITE" id="PS50113">
    <property type="entry name" value="PAC"/>
    <property type="match status" value="1"/>
</dbReference>
<evidence type="ECO:0000259" key="8">
    <source>
        <dbReference type="PROSITE" id="PS50110"/>
    </source>
</evidence>
<dbReference type="CDD" id="cd00130">
    <property type="entry name" value="PAS"/>
    <property type="match status" value="2"/>
</dbReference>
<evidence type="ECO:0000256" key="6">
    <source>
        <dbReference type="PROSITE-ProRule" id="PRU00169"/>
    </source>
</evidence>
<dbReference type="EC" id="2.7.13.3" evidence="2"/>
<feature type="modified residue" description="4-aspartylphosphate" evidence="6">
    <location>
        <position position="590"/>
    </location>
</feature>
<dbReference type="Pfam" id="PF13426">
    <property type="entry name" value="PAS_9"/>
    <property type="match status" value="1"/>
</dbReference>
<evidence type="ECO:0000256" key="3">
    <source>
        <dbReference type="ARBA" id="ARBA00022553"/>
    </source>
</evidence>
<dbReference type="InterPro" id="IPR001789">
    <property type="entry name" value="Sig_transdc_resp-reg_receiver"/>
</dbReference>
<dbReference type="InterPro" id="IPR000014">
    <property type="entry name" value="PAS"/>
</dbReference>
<dbReference type="SMART" id="SM00388">
    <property type="entry name" value="HisKA"/>
    <property type="match status" value="1"/>
</dbReference>
<dbReference type="SUPFAM" id="SSF52172">
    <property type="entry name" value="CheY-like"/>
    <property type="match status" value="1"/>
</dbReference>
<evidence type="ECO:0000256" key="1">
    <source>
        <dbReference type="ARBA" id="ARBA00000085"/>
    </source>
</evidence>
<keyword evidence="12" id="KW-1185">Reference proteome</keyword>
<feature type="domain" description="Histidine kinase" evidence="7">
    <location>
        <begin position="294"/>
        <end position="517"/>
    </location>
</feature>
<dbReference type="CDD" id="cd17546">
    <property type="entry name" value="REC_hyHK_CKI1_RcsC-like"/>
    <property type="match status" value="1"/>
</dbReference>
<dbReference type="PRINTS" id="PR00344">
    <property type="entry name" value="BCTRLSENSOR"/>
</dbReference>
<dbReference type="Pfam" id="PF00072">
    <property type="entry name" value="Response_reg"/>
    <property type="match status" value="1"/>
</dbReference>
<dbReference type="SMART" id="SM00091">
    <property type="entry name" value="PAS"/>
    <property type="match status" value="2"/>
</dbReference>
<dbReference type="GO" id="GO:0000155">
    <property type="term" value="F:phosphorelay sensor kinase activity"/>
    <property type="evidence" value="ECO:0007669"/>
    <property type="project" value="InterPro"/>
</dbReference>
<evidence type="ECO:0000256" key="2">
    <source>
        <dbReference type="ARBA" id="ARBA00012438"/>
    </source>
</evidence>
<dbReference type="SMART" id="SM00086">
    <property type="entry name" value="PAC"/>
    <property type="match status" value="1"/>
</dbReference>
<proteinExistence type="predicted"/>
<sequence>MAGSSFENAEIATLTAECERLRATLRTSEEQQRILFDSNPLPVWVYDTESLAFLAVNESAIRHYGYSRAEFLGMTIRDIRPARDVPVLEAHLSGIAQTHAATEAWTHLKKDGAEITVDIFSHGIVYTGRAARLVVAVDITTRAAAEEKLRNSEERFQLVSRATSDAVWDWDFQTNLLWWGDGFCALFGYPRTDISPEVSWWAERIHPDDRDRVYNSLHRAIEEPATIFWSEEYRYLRKDGAYAIVQDRGHVIRDAAGKGIRMVGGMTDITEHKKLLNQYLRAQRMESIGTLAGGIAHDLNNVLAPILMSVDLLRIHMPDEGTHKLINTVEQSARRGADLVRQVLTFARGIDGSHRVAIQVEHLIKDVARIATETFPRSIRTEIQAEKDLWVVTGDATQLHQVILNLVVNARDAMPEGGTLTLTAENITIDAQYVATSRAAKPGFYLCIGIADTGCGIPQDEIDRIFEPFFTTKEVGKGTGLGLSTAHAIIESHRGFIAVYSEPGQGSTFKVYVPADPNLRAPASAAPAVADLPRGHGETILVIDDETSILTITRQTLEAFGYQVIVAHDGAEAVAVYAQHRDTIAAVLTDMVMPIMDGPATISALMRVNPHVLIIAASGLNSNGRVAKAAGAGVKHFLPKPYTAETLLITLRDVLRP</sequence>
<accession>A0A556QL86</accession>
<dbReference type="InterPro" id="IPR036097">
    <property type="entry name" value="HisK_dim/P_sf"/>
</dbReference>
<dbReference type="SUPFAM" id="SSF55785">
    <property type="entry name" value="PYP-like sensor domain (PAS domain)"/>
    <property type="match status" value="2"/>
</dbReference>
<dbReference type="RefSeq" id="WP_144353799.1">
    <property type="nucleotide sequence ID" value="NZ_CBCRVV010000008.1"/>
</dbReference>
<dbReference type="InterPro" id="IPR000700">
    <property type="entry name" value="PAS-assoc_C"/>
</dbReference>
<dbReference type="PROSITE" id="PS50112">
    <property type="entry name" value="PAS"/>
    <property type="match status" value="2"/>
</dbReference>
<keyword evidence="4" id="KW-0808">Transferase</keyword>
<dbReference type="Proteomes" id="UP000315648">
    <property type="component" value="Unassembled WGS sequence"/>
</dbReference>
<dbReference type="InterPro" id="IPR003661">
    <property type="entry name" value="HisK_dim/P_dom"/>
</dbReference>
<name>A0A556QL86_9BACT</name>
<dbReference type="Gene3D" id="3.30.450.20">
    <property type="entry name" value="PAS domain"/>
    <property type="match status" value="2"/>
</dbReference>
<keyword evidence="3 6" id="KW-0597">Phosphoprotein</keyword>
<dbReference type="InterPro" id="IPR052162">
    <property type="entry name" value="Sensor_kinase/Photoreceptor"/>
</dbReference>
<evidence type="ECO:0000313" key="12">
    <source>
        <dbReference type="Proteomes" id="UP000315648"/>
    </source>
</evidence>
<dbReference type="SMART" id="SM00387">
    <property type="entry name" value="HATPase_c"/>
    <property type="match status" value="1"/>
</dbReference>
<feature type="domain" description="PAC" evidence="10">
    <location>
        <begin position="229"/>
        <end position="281"/>
    </location>
</feature>
<dbReference type="Gene3D" id="3.30.565.10">
    <property type="entry name" value="Histidine kinase-like ATPase, C-terminal domain"/>
    <property type="match status" value="1"/>
</dbReference>
<evidence type="ECO:0000259" key="9">
    <source>
        <dbReference type="PROSITE" id="PS50112"/>
    </source>
</evidence>
<dbReference type="SUPFAM" id="SSF47384">
    <property type="entry name" value="Homodimeric domain of signal transducing histidine kinase"/>
    <property type="match status" value="1"/>
</dbReference>
<dbReference type="InterPro" id="IPR013655">
    <property type="entry name" value="PAS_fold_3"/>
</dbReference>
<dbReference type="Pfam" id="PF00512">
    <property type="entry name" value="HisKA"/>
    <property type="match status" value="1"/>
</dbReference>
<dbReference type="InterPro" id="IPR001610">
    <property type="entry name" value="PAC"/>
</dbReference>
<dbReference type="Gene3D" id="2.10.70.100">
    <property type="match status" value="1"/>
</dbReference>
<dbReference type="InterPro" id="IPR005467">
    <property type="entry name" value="His_kinase_dom"/>
</dbReference>
<dbReference type="Pfam" id="PF02518">
    <property type="entry name" value="HATPase_c"/>
    <property type="match status" value="1"/>
</dbReference>
<feature type="domain" description="Response regulatory" evidence="8">
    <location>
        <begin position="539"/>
        <end position="655"/>
    </location>
</feature>
<dbReference type="InterPro" id="IPR004358">
    <property type="entry name" value="Sig_transdc_His_kin-like_C"/>
</dbReference>
<dbReference type="PANTHER" id="PTHR43304">
    <property type="entry name" value="PHYTOCHROME-LIKE PROTEIN CPH1"/>
    <property type="match status" value="1"/>
</dbReference>
<dbReference type="Gene3D" id="1.10.287.130">
    <property type="match status" value="1"/>
</dbReference>
<dbReference type="Gene3D" id="3.40.50.2300">
    <property type="match status" value="1"/>
</dbReference>
<dbReference type="OrthoDB" id="174740at2"/>
<protein>
    <recommendedName>
        <fullName evidence="2">histidine kinase</fullName>
        <ecNumber evidence="2">2.7.13.3</ecNumber>
    </recommendedName>
</protein>
<dbReference type="InterPro" id="IPR036890">
    <property type="entry name" value="HATPase_C_sf"/>
</dbReference>
<evidence type="ECO:0000259" key="7">
    <source>
        <dbReference type="PROSITE" id="PS50109"/>
    </source>
</evidence>
<reference evidence="11 12" key="1">
    <citation type="submission" date="2019-07" db="EMBL/GenBank/DDBJ databases">
        <title>Description of 53C-WASEF.</title>
        <authorList>
            <person name="Pitt A."/>
            <person name="Hahn M.W."/>
        </authorList>
    </citation>
    <scope>NUCLEOTIDE SEQUENCE [LARGE SCALE GENOMIC DNA]</scope>
    <source>
        <strain evidence="11 12">53C-WASEF</strain>
    </source>
</reference>
<evidence type="ECO:0000256" key="4">
    <source>
        <dbReference type="ARBA" id="ARBA00022679"/>
    </source>
</evidence>
<dbReference type="CDD" id="cd00082">
    <property type="entry name" value="HisKA"/>
    <property type="match status" value="1"/>
</dbReference>
<feature type="domain" description="PAS" evidence="9">
    <location>
        <begin position="152"/>
        <end position="224"/>
    </location>
</feature>
<dbReference type="SMART" id="SM00448">
    <property type="entry name" value="REC"/>
    <property type="match status" value="1"/>
</dbReference>
<dbReference type="InterPro" id="IPR035965">
    <property type="entry name" value="PAS-like_dom_sf"/>
</dbReference>
<dbReference type="NCBIfam" id="TIGR00229">
    <property type="entry name" value="sensory_box"/>
    <property type="match status" value="2"/>
</dbReference>
<evidence type="ECO:0000256" key="5">
    <source>
        <dbReference type="ARBA" id="ARBA00022777"/>
    </source>
</evidence>
<evidence type="ECO:0000259" key="10">
    <source>
        <dbReference type="PROSITE" id="PS50113"/>
    </source>
</evidence>
<dbReference type="InterPro" id="IPR003594">
    <property type="entry name" value="HATPase_dom"/>
</dbReference>
<organism evidence="11 12">
    <name type="scientific">Rariglobus hedericola</name>
    <dbReference type="NCBI Taxonomy" id="2597822"/>
    <lineage>
        <taxon>Bacteria</taxon>
        <taxon>Pseudomonadati</taxon>
        <taxon>Verrucomicrobiota</taxon>
        <taxon>Opitutia</taxon>
        <taxon>Opitutales</taxon>
        <taxon>Opitutaceae</taxon>
        <taxon>Rariglobus</taxon>
    </lineage>
</organism>
<dbReference type="Pfam" id="PF08447">
    <property type="entry name" value="PAS_3"/>
    <property type="match status" value="1"/>
</dbReference>
<evidence type="ECO:0000313" key="11">
    <source>
        <dbReference type="EMBL" id="TSJ77397.1"/>
    </source>
</evidence>